<evidence type="ECO:0000256" key="3">
    <source>
        <dbReference type="ARBA" id="ARBA00023163"/>
    </source>
</evidence>
<dbReference type="RefSeq" id="WP_238205889.1">
    <property type="nucleotide sequence ID" value="NZ_JBHTND010000012.1"/>
</dbReference>
<keyword evidence="2" id="KW-0238">DNA-binding</keyword>
<comment type="caution">
    <text evidence="6">The sequence shown here is derived from an EMBL/GenBank/DDBJ whole genome shotgun (WGS) entry which is preliminary data.</text>
</comment>
<accession>A0ABW3WXG6</accession>
<name>A0ABW3WXG6_9HYPH</name>
<feature type="compositionally biased region" description="Basic and acidic residues" evidence="4">
    <location>
        <begin position="217"/>
        <end position="231"/>
    </location>
</feature>
<dbReference type="InterPro" id="IPR008920">
    <property type="entry name" value="TF_FadR/GntR_C"/>
</dbReference>
<dbReference type="Gene3D" id="1.20.120.530">
    <property type="entry name" value="GntR ligand-binding domain-like"/>
    <property type="match status" value="1"/>
</dbReference>
<proteinExistence type="predicted"/>
<dbReference type="InterPro" id="IPR011711">
    <property type="entry name" value="GntR_C"/>
</dbReference>
<dbReference type="InterPro" id="IPR000524">
    <property type="entry name" value="Tscrpt_reg_HTH_GntR"/>
</dbReference>
<dbReference type="PANTHER" id="PTHR43537">
    <property type="entry name" value="TRANSCRIPTIONAL REGULATOR, GNTR FAMILY"/>
    <property type="match status" value="1"/>
</dbReference>
<feature type="domain" description="HTH gntR-type" evidence="5">
    <location>
        <begin position="5"/>
        <end position="72"/>
    </location>
</feature>
<dbReference type="InterPro" id="IPR036390">
    <property type="entry name" value="WH_DNA-bd_sf"/>
</dbReference>
<dbReference type="Pfam" id="PF07729">
    <property type="entry name" value="FCD"/>
    <property type="match status" value="1"/>
</dbReference>
<keyword evidence="3" id="KW-0804">Transcription</keyword>
<dbReference type="Pfam" id="PF00392">
    <property type="entry name" value="GntR"/>
    <property type="match status" value="1"/>
</dbReference>
<dbReference type="SUPFAM" id="SSF48008">
    <property type="entry name" value="GntR ligand-binding domain-like"/>
    <property type="match status" value="1"/>
</dbReference>
<dbReference type="SMART" id="SM00345">
    <property type="entry name" value="HTH_GNTR"/>
    <property type="match status" value="1"/>
</dbReference>
<protein>
    <submittedName>
        <fullName evidence="6">GntR family transcriptional regulator</fullName>
    </submittedName>
</protein>
<evidence type="ECO:0000313" key="6">
    <source>
        <dbReference type="EMBL" id="MFD1302039.1"/>
    </source>
</evidence>
<dbReference type="CDD" id="cd07377">
    <property type="entry name" value="WHTH_GntR"/>
    <property type="match status" value="1"/>
</dbReference>
<dbReference type="SMART" id="SM00895">
    <property type="entry name" value="FCD"/>
    <property type="match status" value="1"/>
</dbReference>
<sequence length="247" mass="27632">MHAPLTRAEHLADQIANDIMNGLFAPGFHLDEQVLAKRFGVSRTPVRDALRLLNGTGLIDLRPRAGAMVRRMAPDELDMLFIAMGEIEATCARLATLSMTPMERSRLQSLHDTMARLADMEDREGYITANQEFHGLLYAGAHNSVVEEIAVSLRRRLTPYRKAQFRAPGRLHRSHAEHGAVVRAVLGRDAAAANAAMLIHMSIVEDVFETVDSAPAQERETARDRQDERRSLARPTPDMSGLERHRR</sequence>
<evidence type="ECO:0000256" key="1">
    <source>
        <dbReference type="ARBA" id="ARBA00023015"/>
    </source>
</evidence>
<keyword evidence="1" id="KW-0805">Transcription regulation</keyword>
<dbReference type="Gene3D" id="1.10.10.10">
    <property type="entry name" value="Winged helix-like DNA-binding domain superfamily/Winged helix DNA-binding domain"/>
    <property type="match status" value="1"/>
</dbReference>
<dbReference type="InterPro" id="IPR036388">
    <property type="entry name" value="WH-like_DNA-bd_sf"/>
</dbReference>
<gene>
    <name evidence="6" type="ORF">ACFQ4G_10630</name>
</gene>
<dbReference type="EMBL" id="JBHTND010000012">
    <property type="protein sequence ID" value="MFD1302039.1"/>
    <property type="molecule type" value="Genomic_DNA"/>
</dbReference>
<evidence type="ECO:0000256" key="4">
    <source>
        <dbReference type="SAM" id="MobiDB-lite"/>
    </source>
</evidence>
<dbReference type="SUPFAM" id="SSF46785">
    <property type="entry name" value="Winged helix' DNA-binding domain"/>
    <property type="match status" value="1"/>
</dbReference>
<evidence type="ECO:0000259" key="5">
    <source>
        <dbReference type="PROSITE" id="PS50949"/>
    </source>
</evidence>
<organism evidence="6 7">
    <name type="scientific">Methylobacterium marchantiae</name>
    <dbReference type="NCBI Taxonomy" id="600331"/>
    <lineage>
        <taxon>Bacteria</taxon>
        <taxon>Pseudomonadati</taxon>
        <taxon>Pseudomonadota</taxon>
        <taxon>Alphaproteobacteria</taxon>
        <taxon>Hyphomicrobiales</taxon>
        <taxon>Methylobacteriaceae</taxon>
        <taxon>Methylobacterium</taxon>
    </lineage>
</organism>
<evidence type="ECO:0000313" key="7">
    <source>
        <dbReference type="Proteomes" id="UP001597176"/>
    </source>
</evidence>
<evidence type="ECO:0000256" key="2">
    <source>
        <dbReference type="ARBA" id="ARBA00023125"/>
    </source>
</evidence>
<keyword evidence="7" id="KW-1185">Reference proteome</keyword>
<reference evidence="7" key="1">
    <citation type="journal article" date="2019" name="Int. J. Syst. Evol. Microbiol.">
        <title>The Global Catalogue of Microorganisms (GCM) 10K type strain sequencing project: providing services to taxonomists for standard genome sequencing and annotation.</title>
        <authorList>
            <consortium name="The Broad Institute Genomics Platform"/>
            <consortium name="The Broad Institute Genome Sequencing Center for Infectious Disease"/>
            <person name="Wu L."/>
            <person name="Ma J."/>
        </authorList>
    </citation>
    <scope>NUCLEOTIDE SEQUENCE [LARGE SCALE GENOMIC DNA]</scope>
    <source>
        <strain evidence="7">CCUG 56108</strain>
    </source>
</reference>
<feature type="region of interest" description="Disordered" evidence="4">
    <location>
        <begin position="214"/>
        <end position="247"/>
    </location>
</feature>
<dbReference type="PROSITE" id="PS50949">
    <property type="entry name" value="HTH_GNTR"/>
    <property type="match status" value="1"/>
</dbReference>
<dbReference type="Proteomes" id="UP001597176">
    <property type="component" value="Unassembled WGS sequence"/>
</dbReference>
<dbReference type="PANTHER" id="PTHR43537:SF49">
    <property type="entry name" value="TRANSCRIPTIONAL REGULATORY PROTEIN"/>
    <property type="match status" value="1"/>
</dbReference>